<evidence type="ECO:0000313" key="3">
    <source>
        <dbReference type="Proteomes" id="UP000199093"/>
    </source>
</evidence>
<sequence>MMTSPVRKWGVLIALSLLFGTGMDLLGIPAGLLLGPMLAGIICGARGFALSIPQIPFHIAQSTIGVLVAASISPDVFARLAEAWPIYLGVVLLILMASAALGLMLSHWNVLPGTTAIWGSWPGAATAMTLMAEAFGADVRLVAFMQYLRVILVALAASLLAGLWSEGGGTAVMQTIWFPPLDLPALALTAAVILGGSWLGQVMRVPAGQMLVPMVIGIVINFMEPGQFQLPEWYLALAYAVLGWRIGLAFSLKVLTHAWKALPKILGAILALMMFSGGLAALLHFWLGIDPVTAYLATSPGGMDSVAIIAASSNVDLPLVMALQTLRFLIVLIFGPPLARFAARRSGKMGQDRPAGPS</sequence>
<keyword evidence="1" id="KW-1133">Transmembrane helix</keyword>
<protein>
    <recommendedName>
        <fullName evidence="4">Ammonia monooxygenase</fullName>
    </recommendedName>
</protein>
<dbReference type="OrthoDB" id="9809910at2"/>
<keyword evidence="1" id="KW-0812">Transmembrane</keyword>
<dbReference type="InterPro" id="IPR017516">
    <property type="entry name" value="AbrB_dup"/>
</dbReference>
<dbReference type="PANTHER" id="PTHR38457">
    <property type="entry name" value="REGULATOR ABRB-RELATED"/>
    <property type="match status" value="1"/>
</dbReference>
<proteinExistence type="predicted"/>
<dbReference type="AlphaFoldDB" id="A0A1G8M4T6"/>
<feature type="transmembrane region" description="Helical" evidence="1">
    <location>
        <begin position="211"/>
        <end position="228"/>
    </location>
</feature>
<feature type="transmembrane region" description="Helical" evidence="1">
    <location>
        <begin position="325"/>
        <end position="343"/>
    </location>
</feature>
<dbReference type="InterPro" id="IPR007820">
    <property type="entry name" value="AbrB_fam"/>
</dbReference>
<organism evidence="2 3">
    <name type="scientific">Salipiger marinus</name>
    <dbReference type="NCBI Taxonomy" id="555512"/>
    <lineage>
        <taxon>Bacteria</taxon>
        <taxon>Pseudomonadati</taxon>
        <taxon>Pseudomonadota</taxon>
        <taxon>Alphaproteobacteria</taxon>
        <taxon>Rhodobacterales</taxon>
        <taxon>Roseobacteraceae</taxon>
        <taxon>Salipiger</taxon>
    </lineage>
</organism>
<feature type="transmembrane region" description="Helical" evidence="1">
    <location>
        <begin position="176"/>
        <end position="199"/>
    </location>
</feature>
<feature type="transmembrane region" description="Helical" evidence="1">
    <location>
        <begin position="117"/>
        <end position="135"/>
    </location>
</feature>
<dbReference type="GO" id="GO:0010468">
    <property type="term" value="P:regulation of gene expression"/>
    <property type="evidence" value="ECO:0007669"/>
    <property type="project" value="InterPro"/>
</dbReference>
<dbReference type="NCBIfam" id="TIGR03082">
    <property type="entry name" value="Gneg_AbrB_dup"/>
    <property type="match status" value="2"/>
</dbReference>
<dbReference type="Pfam" id="PF05145">
    <property type="entry name" value="AbrB"/>
    <property type="match status" value="1"/>
</dbReference>
<evidence type="ECO:0000256" key="1">
    <source>
        <dbReference type="SAM" id="Phobius"/>
    </source>
</evidence>
<dbReference type="PANTHER" id="PTHR38457:SF1">
    <property type="entry name" value="REGULATOR ABRB-RELATED"/>
    <property type="match status" value="1"/>
</dbReference>
<feature type="transmembrane region" description="Helical" evidence="1">
    <location>
        <begin position="55"/>
        <end position="72"/>
    </location>
</feature>
<name>A0A1G8M4T6_9RHOB</name>
<dbReference type="Proteomes" id="UP000199093">
    <property type="component" value="Unassembled WGS sequence"/>
</dbReference>
<feature type="transmembrane region" description="Helical" evidence="1">
    <location>
        <begin position="234"/>
        <end position="255"/>
    </location>
</feature>
<feature type="transmembrane region" description="Helical" evidence="1">
    <location>
        <begin position="84"/>
        <end position="105"/>
    </location>
</feature>
<dbReference type="PIRSF" id="PIRSF038991">
    <property type="entry name" value="Protein_AbrB"/>
    <property type="match status" value="1"/>
</dbReference>
<evidence type="ECO:0008006" key="4">
    <source>
        <dbReference type="Google" id="ProtNLM"/>
    </source>
</evidence>
<evidence type="ECO:0000313" key="2">
    <source>
        <dbReference type="EMBL" id="SDI62817.1"/>
    </source>
</evidence>
<dbReference type="EMBL" id="FNEJ01000007">
    <property type="protein sequence ID" value="SDI62817.1"/>
    <property type="molecule type" value="Genomic_DNA"/>
</dbReference>
<gene>
    <name evidence="2" type="ORF">SAMN04487993_1007167</name>
</gene>
<keyword evidence="3" id="KW-1185">Reference proteome</keyword>
<keyword evidence="1" id="KW-0472">Membrane</keyword>
<feature type="transmembrane region" description="Helical" evidence="1">
    <location>
        <begin position="147"/>
        <end position="164"/>
    </location>
</feature>
<reference evidence="2 3" key="1">
    <citation type="submission" date="2016-10" db="EMBL/GenBank/DDBJ databases">
        <authorList>
            <person name="de Groot N.N."/>
        </authorList>
    </citation>
    <scope>NUCLEOTIDE SEQUENCE [LARGE SCALE GENOMIC DNA]</scope>
    <source>
        <strain evidence="2 3">DSM 26424</strain>
    </source>
</reference>
<accession>A0A1G8M4T6</accession>
<dbReference type="GO" id="GO:0016020">
    <property type="term" value="C:membrane"/>
    <property type="evidence" value="ECO:0007669"/>
    <property type="project" value="InterPro"/>
</dbReference>
<feature type="transmembrane region" description="Helical" evidence="1">
    <location>
        <begin position="267"/>
        <end position="287"/>
    </location>
</feature>